<feature type="region of interest" description="Disordered" evidence="1">
    <location>
        <begin position="82"/>
        <end position="121"/>
    </location>
</feature>
<evidence type="ECO:0000256" key="1">
    <source>
        <dbReference type="SAM" id="MobiDB-lite"/>
    </source>
</evidence>
<name>A0AAV9ZBY1_9AGAR</name>
<evidence type="ECO:0000313" key="3">
    <source>
        <dbReference type="Proteomes" id="UP001362999"/>
    </source>
</evidence>
<comment type="caution">
    <text evidence="2">The sequence shown here is derived from an EMBL/GenBank/DDBJ whole genome shotgun (WGS) entry which is preliminary data.</text>
</comment>
<organism evidence="2 3">
    <name type="scientific">Favolaschia claudopus</name>
    <dbReference type="NCBI Taxonomy" id="2862362"/>
    <lineage>
        <taxon>Eukaryota</taxon>
        <taxon>Fungi</taxon>
        <taxon>Dikarya</taxon>
        <taxon>Basidiomycota</taxon>
        <taxon>Agaricomycotina</taxon>
        <taxon>Agaricomycetes</taxon>
        <taxon>Agaricomycetidae</taxon>
        <taxon>Agaricales</taxon>
        <taxon>Marasmiineae</taxon>
        <taxon>Mycenaceae</taxon>
        <taxon>Favolaschia</taxon>
    </lineage>
</organism>
<reference evidence="2 3" key="1">
    <citation type="journal article" date="2024" name="J Genomics">
        <title>Draft genome sequencing and assembly of Favolaschia claudopus CIRM-BRFM 2984 isolated from oak limbs.</title>
        <authorList>
            <person name="Navarro D."/>
            <person name="Drula E."/>
            <person name="Chaduli D."/>
            <person name="Cazenave R."/>
            <person name="Ahrendt S."/>
            <person name="Wang J."/>
            <person name="Lipzen A."/>
            <person name="Daum C."/>
            <person name="Barry K."/>
            <person name="Grigoriev I.V."/>
            <person name="Favel A."/>
            <person name="Rosso M.N."/>
            <person name="Martin F."/>
        </authorList>
    </citation>
    <scope>NUCLEOTIDE SEQUENCE [LARGE SCALE GENOMIC DNA]</scope>
    <source>
        <strain evidence="2 3">CIRM-BRFM 2984</strain>
    </source>
</reference>
<feature type="region of interest" description="Disordered" evidence="1">
    <location>
        <begin position="1"/>
        <end position="45"/>
    </location>
</feature>
<sequence>MSPPPSPTLRPSSGFVPRQSRFPAARRVHPAPPSGHDICALGYRPLDPPRHRVYDSLTRGKRWSFTIRSPGIPSFLDLVSARKAAQSSHHLRTSPDRERRGDLGAHPPDRRSASPPSLVLD</sequence>
<feature type="compositionally biased region" description="Basic and acidic residues" evidence="1">
    <location>
        <begin position="93"/>
        <end position="112"/>
    </location>
</feature>
<dbReference type="EMBL" id="JAWWNJ010000166">
    <property type="protein sequence ID" value="KAK6977674.1"/>
    <property type="molecule type" value="Genomic_DNA"/>
</dbReference>
<evidence type="ECO:0000313" key="2">
    <source>
        <dbReference type="EMBL" id="KAK6977674.1"/>
    </source>
</evidence>
<keyword evidence="3" id="KW-1185">Reference proteome</keyword>
<dbReference type="AlphaFoldDB" id="A0AAV9ZBY1"/>
<protein>
    <submittedName>
        <fullName evidence="2">Uncharacterized protein</fullName>
    </submittedName>
</protein>
<accession>A0AAV9ZBY1</accession>
<proteinExistence type="predicted"/>
<dbReference type="Proteomes" id="UP001362999">
    <property type="component" value="Unassembled WGS sequence"/>
</dbReference>
<gene>
    <name evidence="2" type="ORF">R3P38DRAFT_3236766</name>
</gene>